<keyword evidence="1" id="KW-0732">Signal</keyword>
<comment type="caution">
    <text evidence="4">The sequence shown here is derived from an EMBL/GenBank/DDBJ whole genome shotgun (WGS) entry which is preliminary data.</text>
</comment>
<dbReference type="Proteomes" id="UP000293874">
    <property type="component" value="Unassembled WGS sequence"/>
</dbReference>
<accession>A0A4Q7N5S8</accession>
<dbReference type="InterPro" id="IPR024618">
    <property type="entry name" value="DUF3857"/>
</dbReference>
<reference evidence="4 5" key="1">
    <citation type="submission" date="2019-02" db="EMBL/GenBank/DDBJ databases">
        <title>Genomic Encyclopedia of Type Strains, Phase IV (KMG-IV): sequencing the most valuable type-strain genomes for metagenomic binning, comparative biology and taxonomic classification.</title>
        <authorList>
            <person name="Goeker M."/>
        </authorList>
    </citation>
    <scope>NUCLEOTIDE SEQUENCE [LARGE SCALE GENOMIC DNA]</scope>
    <source>
        <strain evidence="4 5">DSM 18116</strain>
    </source>
</reference>
<protein>
    <submittedName>
        <fullName evidence="4">Transglutaminase superfamily protein</fullName>
    </submittedName>
</protein>
<keyword evidence="5" id="KW-1185">Reference proteome</keyword>
<dbReference type="InterPro" id="IPR002931">
    <property type="entry name" value="Transglutaminase-like"/>
</dbReference>
<dbReference type="InterPro" id="IPR038765">
    <property type="entry name" value="Papain-like_cys_pep_sf"/>
</dbReference>
<evidence type="ECO:0000259" key="2">
    <source>
        <dbReference type="Pfam" id="PF01841"/>
    </source>
</evidence>
<dbReference type="EMBL" id="SGXA01000001">
    <property type="protein sequence ID" value="RZS76370.1"/>
    <property type="molecule type" value="Genomic_DNA"/>
</dbReference>
<evidence type="ECO:0000256" key="1">
    <source>
        <dbReference type="SAM" id="SignalP"/>
    </source>
</evidence>
<dbReference type="Pfam" id="PF01841">
    <property type="entry name" value="Transglut_core"/>
    <property type="match status" value="1"/>
</dbReference>
<evidence type="ECO:0000313" key="4">
    <source>
        <dbReference type="EMBL" id="RZS76370.1"/>
    </source>
</evidence>
<dbReference type="RefSeq" id="WP_130540674.1">
    <property type="nucleotide sequence ID" value="NZ_CP042431.1"/>
</dbReference>
<dbReference type="SUPFAM" id="SSF54001">
    <property type="entry name" value="Cysteine proteinases"/>
    <property type="match status" value="1"/>
</dbReference>
<evidence type="ECO:0000259" key="3">
    <source>
        <dbReference type="Pfam" id="PF12969"/>
    </source>
</evidence>
<proteinExistence type="predicted"/>
<name>A0A4Q7N5S8_9BACT</name>
<dbReference type="AlphaFoldDB" id="A0A4Q7N5S8"/>
<dbReference type="Gene3D" id="3.10.620.30">
    <property type="match status" value="1"/>
</dbReference>
<feature type="domain" description="DUF3857" evidence="3">
    <location>
        <begin position="72"/>
        <end position="225"/>
    </location>
</feature>
<organism evidence="4 5">
    <name type="scientific">Pseudobacter ginsenosidimutans</name>
    <dbReference type="NCBI Taxonomy" id="661488"/>
    <lineage>
        <taxon>Bacteria</taxon>
        <taxon>Pseudomonadati</taxon>
        <taxon>Bacteroidota</taxon>
        <taxon>Chitinophagia</taxon>
        <taxon>Chitinophagales</taxon>
        <taxon>Chitinophagaceae</taxon>
        <taxon>Pseudobacter</taxon>
    </lineage>
</organism>
<gene>
    <name evidence="4" type="ORF">EV199_2253</name>
</gene>
<dbReference type="Gene3D" id="2.60.40.3140">
    <property type="match status" value="1"/>
</dbReference>
<feature type="chain" id="PRO_5020802598" evidence="1">
    <location>
        <begin position="20"/>
        <end position="658"/>
    </location>
</feature>
<evidence type="ECO:0000313" key="5">
    <source>
        <dbReference type="Proteomes" id="UP000293874"/>
    </source>
</evidence>
<sequence>MKKLLLLAFACWPVLVLHAQKDKDLPGFGKIDKADLELKACEFDKDAEAMIMLETGEIEFQRGSHWIFAMKIEKRVRLKIFKDKGIDRATIKLHYYSDDNYEKLLDVDAVTYNLDPTGKIRETKVDKKSMYREKVNSNVSALKFTFPDVKVGESILEYRYTIIRESVTNIEPWIFQDRIPTKVSVYRVTIPEYFKFTTNSHLSHPVEQKRDEFRQSITYDRENIQYNAHEYFYKMKNVPALKDEPYMGAVRDYLQRVNFQLSTVQFPNQLPQNLTNTWAGLTKNLMEHPSFGQQIKKNLLKNDAMNAITAKANTPFEKMSAIFYHVQKSMAWDGHNDFYCTSVKESYAKKAGSSGDINLILLNLLRDAGFDAKPVLASTRDHGQVNATYPFMEQFNNVLVLVFIGDNNYVLDASDKANTPYLIPEDVLGTEAYMLDGESGQFIQLWTSRNTLRHFITVNGKIDEEGLLTGDCQVSSFDYGRVSRMRTYREGKEKFTAKFFSDDQVKVTDLIVENDKESEDSLPLNQRLKFSLPVNSSGEYRFFSPNLFAGLSKNPFTADTRQTNIDFGYNQHYIFTGNISIPEGYEFETPPKNIGMIMPDTSIVFRRFIEVKGNTAGYRIILEFKRPYYDVQEYPEFKEFYKLLFDKLSEQFVFKKKA</sequence>
<dbReference type="OrthoDB" id="98874at2"/>
<feature type="domain" description="Transglutaminase-like" evidence="2">
    <location>
        <begin position="306"/>
        <end position="385"/>
    </location>
</feature>
<dbReference type="Pfam" id="PF12969">
    <property type="entry name" value="DUF3857"/>
    <property type="match status" value="1"/>
</dbReference>
<feature type="signal peptide" evidence="1">
    <location>
        <begin position="1"/>
        <end position="19"/>
    </location>
</feature>
<dbReference type="Gene3D" id="2.60.120.1130">
    <property type="match status" value="1"/>
</dbReference>